<dbReference type="EMBL" id="JAGPXC010000006">
    <property type="protein sequence ID" value="KAH6652152.1"/>
    <property type="molecule type" value="Genomic_DNA"/>
</dbReference>
<evidence type="ECO:0008006" key="4">
    <source>
        <dbReference type="Google" id="ProtNLM"/>
    </source>
</evidence>
<evidence type="ECO:0000313" key="3">
    <source>
        <dbReference type="Proteomes" id="UP000758603"/>
    </source>
</evidence>
<dbReference type="GeneID" id="70136607"/>
<dbReference type="Gene3D" id="3.40.50.1820">
    <property type="entry name" value="alpha/beta hydrolase"/>
    <property type="match status" value="1"/>
</dbReference>
<dbReference type="Proteomes" id="UP000758603">
    <property type="component" value="Unassembled WGS sequence"/>
</dbReference>
<reference evidence="2" key="1">
    <citation type="journal article" date="2021" name="Nat. Commun.">
        <title>Genetic determinants of endophytism in the Arabidopsis root mycobiome.</title>
        <authorList>
            <person name="Mesny F."/>
            <person name="Miyauchi S."/>
            <person name="Thiergart T."/>
            <person name="Pickel B."/>
            <person name="Atanasova L."/>
            <person name="Karlsson M."/>
            <person name="Huettel B."/>
            <person name="Barry K.W."/>
            <person name="Haridas S."/>
            <person name="Chen C."/>
            <person name="Bauer D."/>
            <person name="Andreopoulos W."/>
            <person name="Pangilinan J."/>
            <person name="LaButti K."/>
            <person name="Riley R."/>
            <person name="Lipzen A."/>
            <person name="Clum A."/>
            <person name="Drula E."/>
            <person name="Henrissat B."/>
            <person name="Kohler A."/>
            <person name="Grigoriev I.V."/>
            <person name="Martin F.M."/>
            <person name="Hacquard S."/>
        </authorList>
    </citation>
    <scope>NUCLEOTIDE SEQUENCE</scope>
    <source>
        <strain evidence="2">MPI-SDFR-AT-0073</strain>
    </source>
</reference>
<protein>
    <recommendedName>
        <fullName evidence="4">DUF676 domain-containing protein</fullName>
    </recommendedName>
</protein>
<dbReference type="InterPro" id="IPR029058">
    <property type="entry name" value="AB_hydrolase_fold"/>
</dbReference>
<feature type="compositionally biased region" description="Basic and acidic residues" evidence="1">
    <location>
        <begin position="504"/>
        <end position="540"/>
    </location>
</feature>
<dbReference type="AlphaFoldDB" id="A0A9P8UHK7"/>
<keyword evidence="3" id="KW-1185">Reference proteome</keyword>
<name>A0A9P8UHK7_9PEZI</name>
<gene>
    <name evidence="2" type="ORF">BKA67DRAFT_660918</name>
</gene>
<dbReference type="PANTHER" id="PTHR47842:SF3">
    <property type="entry name" value="DUF676 DOMAIN-CONTAINING PROTEIN"/>
    <property type="match status" value="1"/>
</dbReference>
<feature type="compositionally biased region" description="Polar residues" evidence="1">
    <location>
        <begin position="413"/>
        <end position="432"/>
    </location>
</feature>
<organism evidence="2 3">
    <name type="scientific">Truncatella angustata</name>
    <dbReference type="NCBI Taxonomy" id="152316"/>
    <lineage>
        <taxon>Eukaryota</taxon>
        <taxon>Fungi</taxon>
        <taxon>Dikarya</taxon>
        <taxon>Ascomycota</taxon>
        <taxon>Pezizomycotina</taxon>
        <taxon>Sordariomycetes</taxon>
        <taxon>Xylariomycetidae</taxon>
        <taxon>Amphisphaeriales</taxon>
        <taxon>Sporocadaceae</taxon>
        <taxon>Truncatella</taxon>
    </lineage>
</organism>
<evidence type="ECO:0000313" key="2">
    <source>
        <dbReference type="EMBL" id="KAH6652152.1"/>
    </source>
</evidence>
<feature type="compositionally biased region" description="Low complexity" evidence="1">
    <location>
        <begin position="494"/>
        <end position="503"/>
    </location>
</feature>
<feature type="region of interest" description="Disordered" evidence="1">
    <location>
        <begin position="1"/>
        <end position="46"/>
    </location>
</feature>
<feature type="region of interest" description="Disordered" evidence="1">
    <location>
        <begin position="327"/>
        <end position="555"/>
    </location>
</feature>
<feature type="compositionally biased region" description="Basic and acidic residues" evidence="1">
    <location>
        <begin position="370"/>
        <end position="406"/>
    </location>
</feature>
<accession>A0A9P8UHK7</accession>
<dbReference type="PANTHER" id="PTHR47842">
    <property type="entry name" value="EXPRESSED PROTEIN"/>
    <property type="match status" value="1"/>
</dbReference>
<proteinExistence type="predicted"/>
<dbReference type="SUPFAM" id="SSF53474">
    <property type="entry name" value="alpha/beta-Hydrolases"/>
    <property type="match status" value="1"/>
</dbReference>
<feature type="region of interest" description="Disordered" evidence="1">
    <location>
        <begin position="182"/>
        <end position="217"/>
    </location>
</feature>
<comment type="caution">
    <text evidence="2">The sequence shown here is derived from an EMBL/GenBank/DDBJ whole genome shotgun (WGS) entry which is preliminary data.</text>
</comment>
<sequence>MAPPTENRTPLVIPRPVGRAGFNRGPAISPNDPSPSPAPSLGLSDPEQSDKRILLLVYIHGFMGKDDSFKNFPLHLHHCLKLQLSESHTITTKVYPRYKTYKAIEVARDNFSRWLEAHESHKTDVVLLGHSMGGLLSAEPTRNRADVRFFQHRILGTVNLDAPLLGLHPGIIKSGIASLFKKKPDPPTPVPAGGADEIAPGNRPQEPGPPDTPDPDIGRLVQKLTIDPNYNPDFANDVRQKDRGWWKNIVHFATKHNSEGLVDAATNHIASHMEFGSCLMDYNGLKLRYETLRKLEDIDDYKYHGMPHVPARVRFIQYYTVCYGYPKQPKPPKTPKTPKSDGIGEPGQAQDYMSAGSGKHSEPSTPRTSMADHREDRHDSDSQKGKEIESWDTPGEHDPIEHRGVDGADDTSIRSLQTRSDAYFTPSSSRPSSPGFDGTSGDATLVQVPDPMNLSSASKGAEADKDEGWEVANAMPAPSRQAPPIPNTLQHTPSNNSTSSSSRGKVEGNGKEKKKEKTKTREKSPAKSPKPEKAKKPEKPPKKRKFCNRPSRVNGEMDPKWVEVFMQDVDEVAAHTVLFVPGPHYEKLVGDVGETVVQWVQDDLTKRMVLSEQ</sequence>
<dbReference type="OrthoDB" id="3248508at2759"/>
<dbReference type="RefSeq" id="XP_045956430.1">
    <property type="nucleotide sequence ID" value="XM_046107716.1"/>
</dbReference>
<evidence type="ECO:0000256" key="1">
    <source>
        <dbReference type="SAM" id="MobiDB-lite"/>
    </source>
</evidence>